<evidence type="ECO:0000313" key="3">
    <source>
        <dbReference type="Proteomes" id="UP000078492"/>
    </source>
</evidence>
<name>A0A195DKW1_9HYME</name>
<proteinExistence type="predicted"/>
<sequence length="459" mass="52784">MANFAMRELLKYGWEEGEGLGKNKNGITEPIKLATNQNKAGIGYDEYKPWWDRLFNDTVKNIKVELNANGKEFSLKTGNMATALTDFPGYNLWKKSVTNPYLEHKVFGTCSDSENLSEKTCAHMIDQKVGLRCNKTMHESTEHNFTSNGKLERIAQQDALYLNTNPLLSDALVDQKNDIADSNAESDIEENKRETINASILQCLEDTKDFVLSKTTKKMHKKKLHKLIQELNTCNLEENNNQRQDYLDMKLKKIRTQRMKKDMEESKNLKKIVSLYQDMEERKNFKTLVSLYNSMTYDASNSTSEEKITGGNLFFQHTKMTQDKLLSKVKRKSTDQTSDILRDVKLLERCEKKKDSKAVNSLFEHIGKVDARNKYNKSVEEINRNFYFLNLNKIQKKKNLRPPSKEIKKIAEKLKGEALANELNSTIKNLTIFGITDKSNANTAKKKLVVPTQTHLTPV</sequence>
<reference evidence="2 3" key="1">
    <citation type="submission" date="2015-09" db="EMBL/GenBank/DDBJ databases">
        <title>Trachymyrmex cornetzi WGS genome.</title>
        <authorList>
            <person name="Nygaard S."/>
            <person name="Hu H."/>
            <person name="Boomsma J."/>
            <person name="Zhang G."/>
        </authorList>
    </citation>
    <scope>NUCLEOTIDE SEQUENCE [LARGE SCALE GENOMIC DNA]</scope>
    <source>
        <strain evidence="2">Tcor2-1</strain>
        <tissue evidence="2">Whole body</tissue>
    </source>
</reference>
<dbReference type="GO" id="GO:0003676">
    <property type="term" value="F:nucleic acid binding"/>
    <property type="evidence" value="ECO:0007669"/>
    <property type="project" value="InterPro"/>
</dbReference>
<keyword evidence="3" id="KW-1185">Reference proteome</keyword>
<dbReference type="KEGG" id="tcz:108766670"/>
<dbReference type="OrthoDB" id="10019757at2759"/>
<dbReference type="InterPro" id="IPR050656">
    <property type="entry name" value="PINX1"/>
</dbReference>
<dbReference type="AlphaFoldDB" id="A0A195DKW1"/>
<evidence type="ECO:0000313" key="2">
    <source>
        <dbReference type="EMBL" id="KYN13477.1"/>
    </source>
</evidence>
<dbReference type="PANTHER" id="PTHR23149">
    <property type="entry name" value="G PATCH DOMAIN CONTAINING PROTEIN"/>
    <property type="match status" value="1"/>
</dbReference>
<accession>A0A195DKW1</accession>
<protein>
    <submittedName>
        <fullName evidence="2">G patch domain-containing protein 4</fullName>
    </submittedName>
</protein>
<dbReference type="EMBL" id="KQ980765">
    <property type="protein sequence ID" value="KYN13477.1"/>
    <property type="molecule type" value="Genomic_DNA"/>
</dbReference>
<dbReference type="SMART" id="SM00443">
    <property type="entry name" value="G_patch"/>
    <property type="match status" value="1"/>
</dbReference>
<organism evidence="2 3">
    <name type="scientific">Trachymyrmex cornetzi</name>
    <dbReference type="NCBI Taxonomy" id="471704"/>
    <lineage>
        <taxon>Eukaryota</taxon>
        <taxon>Metazoa</taxon>
        <taxon>Ecdysozoa</taxon>
        <taxon>Arthropoda</taxon>
        <taxon>Hexapoda</taxon>
        <taxon>Insecta</taxon>
        <taxon>Pterygota</taxon>
        <taxon>Neoptera</taxon>
        <taxon>Endopterygota</taxon>
        <taxon>Hymenoptera</taxon>
        <taxon>Apocrita</taxon>
        <taxon>Aculeata</taxon>
        <taxon>Formicoidea</taxon>
        <taxon>Formicidae</taxon>
        <taxon>Myrmicinae</taxon>
        <taxon>Trachymyrmex</taxon>
    </lineage>
</organism>
<evidence type="ECO:0000259" key="1">
    <source>
        <dbReference type="PROSITE" id="PS50174"/>
    </source>
</evidence>
<feature type="domain" description="G-patch" evidence="1">
    <location>
        <begin position="1"/>
        <end position="47"/>
    </location>
</feature>
<gene>
    <name evidence="2" type="ORF">ALC57_14490</name>
</gene>
<dbReference type="InterPro" id="IPR000467">
    <property type="entry name" value="G_patch_dom"/>
</dbReference>
<dbReference type="Pfam" id="PF01585">
    <property type="entry name" value="G-patch"/>
    <property type="match status" value="1"/>
</dbReference>
<dbReference type="STRING" id="471704.A0A195DKW1"/>
<dbReference type="Proteomes" id="UP000078492">
    <property type="component" value="Unassembled WGS sequence"/>
</dbReference>
<dbReference type="PROSITE" id="PS50174">
    <property type="entry name" value="G_PATCH"/>
    <property type="match status" value="1"/>
</dbReference>